<dbReference type="AlphaFoldDB" id="A0A6A7BSR1"/>
<protein>
    <submittedName>
        <fullName evidence="2">Uncharacterized protein</fullName>
    </submittedName>
</protein>
<feature type="compositionally biased region" description="Polar residues" evidence="1">
    <location>
        <begin position="80"/>
        <end position="98"/>
    </location>
</feature>
<dbReference type="EMBL" id="MU006021">
    <property type="protein sequence ID" value="KAF2857977.1"/>
    <property type="molecule type" value="Genomic_DNA"/>
</dbReference>
<feature type="region of interest" description="Disordered" evidence="1">
    <location>
        <begin position="46"/>
        <end position="99"/>
    </location>
</feature>
<keyword evidence="3" id="KW-1185">Reference proteome</keyword>
<feature type="compositionally biased region" description="Basic and acidic residues" evidence="1">
    <location>
        <begin position="119"/>
        <end position="136"/>
    </location>
</feature>
<feature type="region of interest" description="Disordered" evidence="1">
    <location>
        <begin position="163"/>
        <end position="182"/>
    </location>
</feature>
<feature type="compositionally biased region" description="Polar residues" evidence="1">
    <location>
        <begin position="50"/>
        <end position="72"/>
    </location>
</feature>
<feature type="region of interest" description="Disordered" evidence="1">
    <location>
        <begin position="1"/>
        <end position="24"/>
    </location>
</feature>
<feature type="compositionally biased region" description="Polar residues" evidence="1">
    <location>
        <begin position="1"/>
        <end position="14"/>
    </location>
</feature>
<gene>
    <name evidence="2" type="ORF">K470DRAFT_260259</name>
</gene>
<feature type="region of interest" description="Disordered" evidence="1">
    <location>
        <begin position="119"/>
        <end position="153"/>
    </location>
</feature>
<name>A0A6A7BSR1_9PEZI</name>
<evidence type="ECO:0000313" key="2">
    <source>
        <dbReference type="EMBL" id="KAF2857977.1"/>
    </source>
</evidence>
<accession>A0A6A7BSR1</accession>
<reference evidence="2" key="1">
    <citation type="journal article" date="2020" name="Stud. Mycol.">
        <title>101 Dothideomycetes genomes: a test case for predicting lifestyles and emergence of pathogens.</title>
        <authorList>
            <person name="Haridas S."/>
            <person name="Albert R."/>
            <person name="Binder M."/>
            <person name="Bloem J."/>
            <person name="Labutti K."/>
            <person name="Salamov A."/>
            <person name="Andreopoulos B."/>
            <person name="Baker S."/>
            <person name="Barry K."/>
            <person name="Bills G."/>
            <person name="Bluhm B."/>
            <person name="Cannon C."/>
            <person name="Castanera R."/>
            <person name="Culley D."/>
            <person name="Daum C."/>
            <person name="Ezra D."/>
            <person name="Gonzalez J."/>
            <person name="Henrissat B."/>
            <person name="Kuo A."/>
            <person name="Liang C."/>
            <person name="Lipzen A."/>
            <person name="Lutzoni F."/>
            <person name="Magnuson J."/>
            <person name="Mondo S."/>
            <person name="Nolan M."/>
            <person name="Ohm R."/>
            <person name="Pangilinan J."/>
            <person name="Park H.-J."/>
            <person name="Ramirez L."/>
            <person name="Alfaro M."/>
            <person name="Sun H."/>
            <person name="Tritt A."/>
            <person name="Yoshinaga Y."/>
            <person name="Zwiers L.-H."/>
            <person name="Turgeon B."/>
            <person name="Goodwin S."/>
            <person name="Spatafora J."/>
            <person name="Crous P."/>
            <person name="Grigoriev I."/>
        </authorList>
    </citation>
    <scope>NUCLEOTIDE SEQUENCE</scope>
    <source>
        <strain evidence="2">CBS 480.64</strain>
    </source>
</reference>
<organism evidence="2 3">
    <name type="scientific">Piedraia hortae CBS 480.64</name>
    <dbReference type="NCBI Taxonomy" id="1314780"/>
    <lineage>
        <taxon>Eukaryota</taxon>
        <taxon>Fungi</taxon>
        <taxon>Dikarya</taxon>
        <taxon>Ascomycota</taxon>
        <taxon>Pezizomycotina</taxon>
        <taxon>Dothideomycetes</taxon>
        <taxon>Dothideomycetidae</taxon>
        <taxon>Capnodiales</taxon>
        <taxon>Piedraiaceae</taxon>
        <taxon>Piedraia</taxon>
    </lineage>
</organism>
<evidence type="ECO:0000313" key="3">
    <source>
        <dbReference type="Proteomes" id="UP000799421"/>
    </source>
</evidence>
<dbReference type="Proteomes" id="UP000799421">
    <property type="component" value="Unassembled WGS sequence"/>
</dbReference>
<sequence>MSTTPVKGATTPTLLSHMPASPTSNVNLLMNPESDHGEDNLKKLGGLVDSTWTPKSGWSGQRTPRNWRNSISSEKRLSNAGEQVVQSSKPGLHSTASRTWRAVSQPAAYAWGTVRRDSVVRTPQTRRDSTRRDSTRRSSQWTSPSPKATSPPLTIADLEEKFGKRKQSAAHPKPVVGSPPSNGVLTWASLEARFGGRCSVSGSGAKVGI</sequence>
<proteinExistence type="predicted"/>
<evidence type="ECO:0000256" key="1">
    <source>
        <dbReference type="SAM" id="MobiDB-lite"/>
    </source>
</evidence>